<dbReference type="PROSITE" id="PS50005">
    <property type="entry name" value="TPR"/>
    <property type="match status" value="2"/>
</dbReference>
<dbReference type="Gene3D" id="1.25.40.10">
    <property type="entry name" value="Tetratricopeptide repeat domain"/>
    <property type="match status" value="1"/>
</dbReference>
<dbReference type="PANTHER" id="PTHR12788">
    <property type="entry name" value="PROTEIN-TYROSINE SULFOTRANSFERASE 2"/>
    <property type="match status" value="1"/>
</dbReference>
<reference evidence="3 4" key="1">
    <citation type="submission" date="2023-03" db="EMBL/GenBank/DDBJ databases">
        <title>Strain FZY0004 represents a novel species in the genus Thalassospira isolated from seawater.</title>
        <authorList>
            <person name="Fu Z.-Y."/>
        </authorList>
    </citation>
    <scope>NUCLEOTIDE SEQUENCE [LARGE SCALE GENOMIC DNA]</scope>
    <source>
        <strain evidence="3 4">FZY0004</strain>
    </source>
</reference>
<dbReference type="PANTHER" id="PTHR12788:SF10">
    <property type="entry name" value="PROTEIN-TYROSINE SULFOTRANSFERASE"/>
    <property type="match status" value="1"/>
</dbReference>
<evidence type="ECO:0000313" key="4">
    <source>
        <dbReference type="Proteomes" id="UP001529180"/>
    </source>
</evidence>
<comment type="caution">
    <text evidence="3">The sequence shown here is derived from an EMBL/GenBank/DDBJ whole genome shotgun (WGS) entry which is preliminary data.</text>
</comment>
<dbReference type="EMBL" id="JARSBO010000016">
    <property type="protein sequence ID" value="MDG4721732.1"/>
    <property type="molecule type" value="Genomic_DNA"/>
</dbReference>
<sequence>MNNKATPSFSEKRNRQKAEKLVRAAQSAFDARNADAALSSAAQALALVPDFPPALVIQARVNRAIGKLPEAAMLFQTACNSPESKIEYFHELASVVGALGKLEMVQQILFAAIRRFPGHAATYSELGVVLIQGEYVNQGIEILEKAVQLDKENWASLSNLSSALIKVGREHQAIEHLEHAKTLVANDPGRLERTLLLIGEAHRHTGDLETAKTAFRQVLGTNPHSGRAWHDLADITKFTADDADIATMADILTRDDASLTKIDREMIGFALGKAFMDCKDPKNAIAYLDQANALRRSDFDYDPDKNQGYDSKTACARVRAIADYFPAELFEKLPQQSVDNTQPLNAFIVGMPRSGSTLTEQILGSHPGIMPTGELRSFPKFKDRLFGPTFPNQPDDHAKIRSHDLLTRLHGAYIDDVGQLYPSEDGTKVILDKMLGNFSWAGLILLSIPGAKIIHCRRNPIDTCLSCYSKRFASLQVYTCDQTELGEFYRAYEDLMAHWRAVLPKDRFIELDYEDMVANPEAEARRLLDFLDLPWDPAVLEFHKSDRSVRTASAAQVRQGMYQTSVERWKPYGPYIQPLIAALGLSAQGNEN</sequence>
<dbReference type="Pfam" id="PF13469">
    <property type="entry name" value="Sulfotransfer_3"/>
    <property type="match status" value="1"/>
</dbReference>
<dbReference type="Pfam" id="PF13432">
    <property type="entry name" value="TPR_16"/>
    <property type="match status" value="1"/>
</dbReference>
<feature type="repeat" description="TPR" evidence="2">
    <location>
        <begin position="192"/>
        <end position="225"/>
    </location>
</feature>
<dbReference type="SUPFAM" id="SSF48452">
    <property type="entry name" value="TPR-like"/>
    <property type="match status" value="1"/>
</dbReference>
<dbReference type="InterPro" id="IPR011990">
    <property type="entry name" value="TPR-like_helical_dom_sf"/>
</dbReference>
<protein>
    <submittedName>
        <fullName evidence="3">Sulfotransferase</fullName>
    </submittedName>
</protein>
<dbReference type="Proteomes" id="UP001529180">
    <property type="component" value="Unassembled WGS sequence"/>
</dbReference>
<dbReference type="InterPro" id="IPR019734">
    <property type="entry name" value="TPR_rpt"/>
</dbReference>
<dbReference type="Pfam" id="PF13174">
    <property type="entry name" value="TPR_6"/>
    <property type="match status" value="1"/>
</dbReference>
<keyword evidence="1" id="KW-0808">Transferase</keyword>
<dbReference type="SUPFAM" id="SSF52540">
    <property type="entry name" value="P-loop containing nucleoside triphosphate hydrolases"/>
    <property type="match status" value="1"/>
</dbReference>
<dbReference type="Gene3D" id="3.40.50.300">
    <property type="entry name" value="P-loop containing nucleotide triphosphate hydrolases"/>
    <property type="match status" value="1"/>
</dbReference>
<evidence type="ECO:0000256" key="2">
    <source>
        <dbReference type="PROSITE-ProRule" id="PRU00339"/>
    </source>
</evidence>
<evidence type="ECO:0000256" key="1">
    <source>
        <dbReference type="ARBA" id="ARBA00022679"/>
    </source>
</evidence>
<keyword evidence="4" id="KW-1185">Reference proteome</keyword>
<evidence type="ECO:0000313" key="3">
    <source>
        <dbReference type="EMBL" id="MDG4721732.1"/>
    </source>
</evidence>
<proteinExistence type="predicted"/>
<name>A0ABT6GI24_9PROT</name>
<keyword evidence="2" id="KW-0802">TPR repeat</keyword>
<gene>
    <name evidence="3" type="ORF">P7680_22215</name>
</gene>
<dbReference type="RefSeq" id="WP_181846498.1">
    <property type="nucleotide sequence ID" value="NZ_JARSBO010000016.1"/>
</dbReference>
<organism evidence="3 4">
    <name type="scientific">Thalassospira aquimaris</name>
    <dbReference type="NCBI Taxonomy" id="3037796"/>
    <lineage>
        <taxon>Bacteria</taxon>
        <taxon>Pseudomonadati</taxon>
        <taxon>Pseudomonadota</taxon>
        <taxon>Alphaproteobacteria</taxon>
        <taxon>Rhodospirillales</taxon>
        <taxon>Thalassospiraceae</taxon>
        <taxon>Thalassospira</taxon>
    </lineage>
</organism>
<dbReference type="InterPro" id="IPR027417">
    <property type="entry name" value="P-loop_NTPase"/>
</dbReference>
<accession>A0ABT6GI24</accession>
<dbReference type="InterPro" id="IPR026634">
    <property type="entry name" value="TPST-like"/>
</dbReference>
<feature type="repeat" description="TPR" evidence="2">
    <location>
        <begin position="120"/>
        <end position="153"/>
    </location>
</feature>
<dbReference type="SMART" id="SM00028">
    <property type="entry name" value="TPR"/>
    <property type="match status" value="6"/>
</dbReference>